<reference evidence="3" key="1">
    <citation type="submission" date="2016-06" db="UniProtKB">
        <authorList>
            <consortium name="WormBaseParasite"/>
        </authorList>
    </citation>
    <scope>IDENTIFICATION</scope>
</reference>
<evidence type="ECO:0000313" key="3">
    <source>
        <dbReference type="WBParaSite" id="GPUH_0000548601-mRNA-1"/>
    </source>
</evidence>
<evidence type="ECO:0000313" key="2">
    <source>
        <dbReference type="Proteomes" id="UP000271098"/>
    </source>
</evidence>
<organism evidence="3">
    <name type="scientific">Gongylonema pulchrum</name>
    <dbReference type="NCBI Taxonomy" id="637853"/>
    <lineage>
        <taxon>Eukaryota</taxon>
        <taxon>Metazoa</taxon>
        <taxon>Ecdysozoa</taxon>
        <taxon>Nematoda</taxon>
        <taxon>Chromadorea</taxon>
        <taxon>Rhabditida</taxon>
        <taxon>Spirurina</taxon>
        <taxon>Spiruromorpha</taxon>
        <taxon>Spiruroidea</taxon>
        <taxon>Gongylonematidae</taxon>
        <taxon>Gongylonema</taxon>
    </lineage>
</organism>
<dbReference type="Proteomes" id="UP000271098">
    <property type="component" value="Unassembled WGS sequence"/>
</dbReference>
<gene>
    <name evidence="1" type="ORF">GPUH_LOCUS5481</name>
</gene>
<accession>A0A183D9T8</accession>
<sequence>MKETMCFLFQTCNNAAICLLYKGEIVSAAEMLKNYPDDLNEPVAINFFTIAELSFANFAQHNVAFFANH</sequence>
<reference evidence="1 2" key="2">
    <citation type="submission" date="2018-11" db="EMBL/GenBank/DDBJ databases">
        <authorList>
            <consortium name="Pathogen Informatics"/>
        </authorList>
    </citation>
    <scope>NUCLEOTIDE SEQUENCE [LARGE SCALE GENOMIC DNA]</scope>
</reference>
<keyword evidence="2" id="KW-1185">Reference proteome</keyword>
<dbReference type="AlphaFoldDB" id="A0A183D9T8"/>
<dbReference type="EMBL" id="UYRT01011729">
    <property type="protein sequence ID" value="VDK50995.1"/>
    <property type="molecule type" value="Genomic_DNA"/>
</dbReference>
<name>A0A183D9T8_9BILA</name>
<proteinExistence type="predicted"/>
<dbReference type="WBParaSite" id="GPUH_0000548601-mRNA-1">
    <property type="protein sequence ID" value="GPUH_0000548601-mRNA-1"/>
    <property type="gene ID" value="GPUH_0000548601"/>
</dbReference>
<evidence type="ECO:0000313" key="1">
    <source>
        <dbReference type="EMBL" id="VDK50995.1"/>
    </source>
</evidence>
<protein>
    <submittedName>
        <fullName evidence="3">Coatomer subunit epsilon-1-like</fullName>
    </submittedName>
</protein>